<organism evidence="1 2">
    <name type="scientific">Zalaria obscura</name>
    <dbReference type="NCBI Taxonomy" id="2024903"/>
    <lineage>
        <taxon>Eukaryota</taxon>
        <taxon>Fungi</taxon>
        <taxon>Dikarya</taxon>
        <taxon>Ascomycota</taxon>
        <taxon>Pezizomycotina</taxon>
        <taxon>Dothideomycetes</taxon>
        <taxon>Dothideomycetidae</taxon>
        <taxon>Dothideales</taxon>
        <taxon>Zalariaceae</taxon>
        <taxon>Zalaria</taxon>
    </lineage>
</organism>
<dbReference type="Proteomes" id="UP001320706">
    <property type="component" value="Unassembled WGS sequence"/>
</dbReference>
<accession>A0ACC3S8I1</accession>
<name>A0ACC3S8I1_9PEZI</name>
<gene>
    <name evidence="1" type="ORF">M8818_006315</name>
</gene>
<proteinExistence type="predicted"/>
<keyword evidence="2" id="KW-1185">Reference proteome</keyword>
<evidence type="ECO:0000313" key="2">
    <source>
        <dbReference type="Proteomes" id="UP001320706"/>
    </source>
</evidence>
<evidence type="ECO:0000313" key="1">
    <source>
        <dbReference type="EMBL" id="KAK8200995.1"/>
    </source>
</evidence>
<reference evidence="1" key="1">
    <citation type="submission" date="2024-02" db="EMBL/GenBank/DDBJ databases">
        <title>Metagenome Assembled Genome of Zalaria obscura JY119.</title>
        <authorList>
            <person name="Vighnesh L."/>
            <person name="Jagadeeshwari U."/>
            <person name="Venkata Ramana C."/>
            <person name="Sasikala C."/>
        </authorList>
    </citation>
    <scope>NUCLEOTIDE SEQUENCE</scope>
    <source>
        <strain evidence="1">JY119</strain>
    </source>
</reference>
<sequence length="197" mass="22153">MAAELLRVHEYLDPVDKGLSAKAKILGEQISAGIHKHATFEHSVFGRVFAYEVDGYGSRTFMDDASPPSLLSLPYLGFIEQDDMLYQNTRRMVLSRQGNPYFLEGKQLKGQGSPHIDLKTMWPIGTIAQIITTNDDEEIKELLAILKRSTAGLGLIHEGVDVNDTTKFLRTWYAWGNSAFAEMIIDLAERKPHLLFV</sequence>
<dbReference type="EMBL" id="JAMKPW020000038">
    <property type="protein sequence ID" value="KAK8200995.1"/>
    <property type="molecule type" value="Genomic_DNA"/>
</dbReference>
<comment type="caution">
    <text evidence="1">The sequence shown here is derived from an EMBL/GenBank/DDBJ whole genome shotgun (WGS) entry which is preliminary data.</text>
</comment>
<protein>
    <submittedName>
        <fullName evidence="1">Uncharacterized protein</fullName>
    </submittedName>
</protein>